<evidence type="ECO:0000313" key="4">
    <source>
        <dbReference type="EMBL" id="KAK1770393.1"/>
    </source>
</evidence>
<dbReference type="PANTHER" id="PTHR47842">
    <property type="entry name" value="EXPRESSED PROTEIN"/>
    <property type="match status" value="1"/>
</dbReference>
<feature type="region of interest" description="Disordered" evidence="2">
    <location>
        <begin position="149"/>
        <end position="175"/>
    </location>
</feature>
<evidence type="ECO:0000259" key="3">
    <source>
        <dbReference type="Pfam" id="PF05057"/>
    </source>
</evidence>
<feature type="compositionally biased region" description="Acidic residues" evidence="2">
    <location>
        <begin position="376"/>
        <end position="388"/>
    </location>
</feature>
<dbReference type="InterPro" id="IPR007751">
    <property type="entry name" value="DUF676_lipase-like"/>
</dbReference>
<feature type="compositionally biased region" description="Polar residues" evidence="2">
    <location>
        <begin position="151"/>
        <end position="168"/>
    </location>
</feature>
<feature type="compositionally biased region" description="Basic and acidic residues" evidence="2">
    <location>
        <begin position="479"/>
        <end position="507"/>
    </location>
</feature>
<comment type="caution">
    <text evidence="4">The sequence shown here is derived from an EMBL/GenBank/DDBJ whole genome shotgun (WGS) entry which is preliminary data.</text>
</comment>
<dbReference type="Pfam" id="PF05057">
    <property type="entry name" value="DUF676"/>
    <property type="match status" value="1"/>
</dbReference>
<keyword evidence="5" id="KW-1185">Reference proteome</keyword>
<feature type="compositionally biased region" description="Basic and acidic residues" evidence="2">
    <location>
        <begin position="516"/>
        <end position="535"/>
    </location>
</feature>
<evidence type="ECO:0000256" key="2">
    <source>
        <dbReference type="SAM" id="MobiDB-lite"/>
    </source>
</evidence>
<name>A0AAJ0C586_9PEZI</name>
<dbReference type="AlphaFoldDB" id="A0AAJ0C586"/>
<dbReference type="Proteomes" id="UP001244011">
    <property type="component" value="Unassembled WGS sequence"/>
</dbReference>
<dbReference type="RefSeq" id="XP_060286606.1">
    <property type="nucleotide sequence ID" value="XM_060425890.1"/>
</dbReference>
<evidence type="ECO:0000256" key="1">
    <source>
        <dbReference type="ARBA" id="ARBA00007920"/>
    </source>
</evidence>
<accession>A0AAJ0C586</accession>
<feature type="compositionally biased region" description="Polar residues" evidence="2">
    <location>
        <begin position="321"/>
        <end position="359"/>
    </location>
</feature>
<evidence type="ECO:0000313" key="5">
    <source>
        <dbReference type="Proteomes" id="UP001244011"/>
    </source>
</evidence>
<dbReference type="PANTHER" id="PTHR47842:SF3">
    <property type="entry name" value="DUF676 DOMAIN-CONTAINING PROTEIN"/>
    <property type="match status" value="1"/>
</dbReference>
<organism evidence="4 5">
    <name type="scientific">Phialemonium atrogriseum</name>
    <dbReference type="NCBI Taxonomy" id="1093897"/>
    <lineage>
        <taxon>Eukaryota</taxon>
        <taxon>Fungi</taxon>
        <taxon>Dikarya</taxon>
        <taxon>Ascomycota</taxon>
        <taxon>Pezizomycotina</taxon>
        <taxon>Sordariomycetes</taxon>
        <taxon>Sordariomycetidae</taxon>
        <taxon>Cephalothecales</taxon>
        <taxon>Cephalothecaceae</taxon>
        <taxon>Phialemonium</taxon>
    </lineage>
</organism>
<protein>
    <recommendedName>
        <fullName evidence="3">DUF676 domain-containing protein</fullName>
    </recommendedName>
</protein>
<sequence length="611" mass="67930">MSLVPSPEDDEQRRTLLMIYIHGFMGNDASFHSFPAHVHHFLEETLANTHVVHTKIYPRYKTYKAIDVARDNFSKWLEPHESPETDVILLGHSMGGLLSADIVLMPASSGYPFRHRILGTISLDAPFLGLHPGVIVSGIASIFRPAPSPPGETNYSGSPTPSSLNARETVSPEPSILSGISSERLSSLSLSPSPLQSRPSGSDPFFNPPFFNDVPFQDRGWIKNVVHFANKHRSENLFEAAGSHIMSHLEFGACLGDYPALNSRYSRLRQLEDVKELGAGVSDARPTARVRFANYYTLSTGREKKPKPAPASPNPEPDSAGQESQISSPTSLHPKSESPIQETQASSVDIDQRASTPRSSGEEHSDDGMLQYVEPMPEEDGPVPEEGELPPAYTENADTKTADTAPSDEPPDDLQLPAIPDLPEPPVAPELDQHADKAIQKQVEKEAKRARKVYDQAVKQRDKAIKERQKLVDKHKRQLQKDAERRDKEQQKEARRREKEAQKRQAAEKQAWQDELDSRRSSNQQREEPDKDKDKEKKKKDRKFCMLPRDVSAGRDPAWVPVRMDGVDEVGAHCGLFLAGPHYEGLVVGVGTMVGEWVRESRSQRTAGVEG</sequence>
<dbReference type="Gene3D" id="3.40.50.1820">
    <property type="entry name" value="alpha/beta hydrolase"/>
    <property type="match status" value="1"/>
</dbReference>
<feature type="compositionally biased region" description="Basic and acidic residues" evidence="2">
    <location>
        <begin position="431"/>
        <end position="472"/>
    </location>
</feature>
<dbReference type="InterPro" id="IPR029058">
    <property type="entry name" value="AB_hydrolase_fold"/>
</dbReference>
<dbReference type="SUPFAM" id="SSF53474">
    <property type="entry name" value="alpha/beta-Hydrolases"/>
    <property type="match status" value="1"/>
</dbReference>
<gene>
    <name evidence="4" type="ORF">QBC33DRAFT_512155</name>
</gene>
<feature type="domain" description="DUF676" evidence="3">
    <location>
        <begin position="15"/>
        <end position="130"/>
    </location>
</feature>
<proteinExistence type="inferred from homology"/>
<comment type="similarity">
    <text evidence="1">Belongs to the putative lipase ROG1 family.</text>
</comment>
<dbReference type="GeneID" id="85309077"/>
<reference evidence="4" key="1">
    <citation type="submission" date="2023-06" db="EMBL/GenBank/DDBJ databases">
        <title>Genome-scale phylogeny and comparative genomics of the fungal order Sordariales.</title>
        <authorList>
            <consortium name="Lawrence Berkeley National Laboratory"/>
            <person name="Hensen N."/>
            <person name="Bonometti L."/>
            <person name="Westerberg I."/>
            <person name="Brannstrom I.O."/>
            <person name="Guillou S."/>
            <person name="Cros-Aarteil S."/>
            <person name="Calhoun S."/>
            <person name="Haridas S."/>
            <person name="Kuo A."/>
            <person name="Mondo S."/>
            <person name="Pangilinan J."/>
            <person name="Riley R."/>
            <person name="Labutti K."/>
            <person name="Andreopoulos B."/>
            <person name="Lipzen A."/>
            <person name="Chen C."/>
            <person name="Yanf M."/>
            <person name="Daum C."/>
            <person name="Ng V."/>
            <person name="Clum A."/>
            <person name="Steindorff A."/>
            <person name="Ohm R."/>
            <person name="Martin F."/>
            <person name="Silar P."/>
            <person name="Natvig D."/>
            <person name="Lalanne C."/>
            <person name="Gautier V."/>
            <person name="Ament-Velasquez S.L."/>
            <person name="Kruys A."/>
            <person name="Hutchinson M.I."/>
            <person name="Powell A.J."/>
            <person name="Barry K."/>
            <person name="Miller A.N."/>
            <person name="Grigoriev I.V."/>
            <person name="Debuchy R."/>
            <person name="Gladieux P."/>
            <person name="Thoren M.H."/>
            <person name="Johannesson H."/>
        </authorList>
    </citation>
    <scope>NUCLEOTIDE SEQUENCE</scope>
    <source>
        <strain evidence="4">8032-3</strain>
    </source>
</reference>
<dbReference type="EMBL" id="MU839000">
    <property type="protein sequence ID" value="KAK1770393.1"/>
    <property type="molecule type" value="Genomic_DNA"/>
</dbReference>
<feature type="region of interest" description="Disordered" evidence="2">
    <location>
        <begin position="299"/>
        <end position="557"/>
    </location>
</feature>